<proteinExistence type="predicted"/>
<dbReference type="Gene3D" id="1.10.530.10">
    <property type="match status" value="1"/>
</dbReference>
<dbReference type="Gene3D" id="3.30.20.10">
    <property type="entry name" value="Endochitinase, domain 2"/>
    <property type="match status" value="1"/>
</dbReference>
<sequence>MAVVVFVTILVAMATAVAGDPSEATLVNTKHGKRKCTQGWECNTPSPYCCGYKISDFFTADDFEKLFPQRNSPGAQAAYFYSYESFIQASALFQPQGFCTSGNKTMQMKELAAFFAFVAAQTSCEHASARGGLLSWGLCYCKEMSPNKNRCVDGEEADIDCPCNPGAQYYGRGVFPIYTSTAYCRTGKALNVDLLNHPELIEQNATLAFMIAMWRWMTPVFGGRELIRGWHKIITVPSPHTVFVGDWKPTKKDILLGRFTGSLATTINAMYGADFCENLGNNPKMNNIADYYNYYLDLTGVSSDQAGDLLSCMDQKPFNLPKDWRQLPE</sequence>
<dbReference type="Proteomes" id="UP000325081">
    <property type="component" value="Unassembled WGS sequence"/>
</dbReference>
<dbReference type="PIRSF" id="PIRSF001060">
    <property type="entry name" value="Endochitinase"/>
    <property type="match status" value="1"/>
</dbReference>
<feature type="domain" description="Glycoside hydrolase family 19 catalytic" evidence="7">
    <location>
        <begin position="59"/>
        <end position="306"/>
    </location>
</feature>
<dbReference type="GO" id="GO:0004568">
    <property type="term" value="F:chitinase activity"/>
    <property type="evidence" value="ECO:0007669"/>
    <property type="project" value="InterPro"/>
</dbReference>
<protein>
    <submittedName>
        <fullName evidence="8">Chitinase family protein</fullName>
    </submittedName>
</protein>
<dbReference type="OrthoDB" id="5985073at2759"/>
<name>A0A5A7PZ20_STRAF</name>
<keyword evidence="9" id="KW-1185">Reference proteome</keyword>
<evidence type="ECO:0000313" key="8">
    <source>
        <dbReference type="EMBL" id="GER38024.1"/>
    </source>
</evidence>
<dbReference type="GO" id="GO:0005975">
    <property type="term" value="P:carbohydrate metabolic process"/>
    <property type="evidence" value="ECO:0007669"/>
    <property type="project" value="InterPro"/>
</dbReference>
<comment type="function">
    <text evidence="1">Defense against chitin-containing fungal pathogens.</text>
</comment>
<keyword evidence="4 5" id="KW-1015">Disulfide bond</keyword>
<keyword evidence="3" id="KW-0624">Polysaccharide degradation</keyword>
<dbReference type="CDD" id="cd00325">
    <property type="entry name" value="chitinase_GH19"/>
    <property type="match status" value="1"/>
</dbReference>
<reference evidence="9" key="1">
    <citation type="journal article" date="2019" name="Curr. Biol.">
        <title>Genome Sequence of Striga asiatica Provides Insight into the Evolution of Plant Parasitism.</title>
        <authorList>
            <person name="Yoshida S."/>
            <person name="Kim S."/>
            <person name="Wafula E.K."/>
            <person name="Tanskanen J."/>
            <person name="Kim Y.M."/>
            <person name="Honaas L."/>
            <person name="Yang Z."/>
            <person name="Spallek T."/>
            <person name="Conn C.E."/>
            <person name="Ichihashi Y."/>
            <person name="Cheong K."/>
            <person name="Cui S."/>
            <person name="Der J.P."/>
            <person name="Gundlach H."/>
            <person name="Jiao Y."/>
            <person name="Hori C."/>
            <person name="Ishida J.K."/>
            <person name="Kasahara H."/>
            <person name="Kiba T."/>
            <person name="Kim M.S."/>
            <person name="Koo N."/>
            <person name="Laohavisit A."/>
            <person name="Lee Y.H."/>
            <person name="Lumba S."/>
            <person name="McCourt P."/>
            <person name="Mortimer J.C."/>
            <person name="Mutuku J.M."/>
            <person name="Nomura T."/>
            <person name="Sasaki-Sekimoto Y."/>
            <person name="Seto Y."/>
            <person name="Wang Y."/>
            <person name="Wakatake T."/>
            <person name="Sakakibara H."/>
            <person name="Demura T."/>
            <person name="Yamaguchi S."/>
            <person name="Yoneyama K."/>
            <person name="Manabe R.I."/>
            <person name="Nelson D.C."/>
            <person name="Schulman A.H."/>
            <person name="Timko M.P."/>
            <person name="dePamphilis C.W."/>
            <person name="Choi D."/>
            <person name="Shirasu K."/>
        </authorList>
    </citation>
    <scope>NUCLEOTIDE SEQUENCE [LARGE SCALE GENOMIC DNA]</scope>
    <source>
        <strain evidence="9">cv. UVA1</strain>
    </source>
</reference>
<evidence type="ECO:0000259" key="7">
    <source>
        <dbReference type="Pfam" id="PF00182"/>
    </source>
</evidence>
<evidence type="ECO:0000256" key="3">
    <source>
        <dbReference type="ARBA" id="ARBA00023024"/>
    </source>
</evidence>
<evidence type="ECO:0000313" key="9">
    <source>
        <dbReference type="Proteomes" id="UP000325081"/>
    </source>
</evidence>
<dbReference type="AlphaFoldDB" id="A0A5A7PZ20"/>
<keyword evidence="2" id="KW-0611">Plant defense</keyword>
<gene>
    <name evidence="8" type="ORF">STAS_14478</name>
</gene>
<evidence type="ECO:0000256" key="6">
    <source>
        <dbReference type="SAM" id="SignalP"/>
    </source>
</evidence>
<dbReference type="GO" id="GO:0006952">
    <property type="term" value="P:defense response"/>
    <property type="evidence" value="ECO:0007669"/>
    <property type="project" value="UniProtKB-KW"/>
</dbReference>
<comment type="caution">
    <text evidence="8">The sequence shown here is derived from an EMBL/GenBank/DDBJ whole genome shotgun (WGS) entry which is preliminary data.</text>
</comment>
<dbReference type="GO" id="GO:0016998">
    <property type="term" value="P:cell wall macromolecule catabolic process"/>
    <property type="evidence" value="ECO:0007669"/>
    <property type="project" value="InterPro"/>
</dbReference>
<dbReference type="PANTHER" id="PTHR22595">
    <property type="entry name" value="CHITINASE-RELATED"/>
    <property type="match status" value="1"/>
</dbReference>
<keyword evidence="3" id="KW-0146">Chitin degradation</keyword>
<evidence type="ECO:0000256" key="2">
    <source>
        <dbReference type="ARBA" id="ARBA00022821"/>
    </source>
</evidence>
<dbReference type="InterPro" id="IPR000726">
    <property type="entry name" value="Glyco_hydro_19_cat"/>
</dbReference>
<feature type="chain" id="PRO_5022665644" evidence="6">
    <location>
        <begin position="20"/>
        <end position="329"/>
    </location>
</feature>
<feature type="disulfide bond" evidence="5">
    <location>
        <begin position="151"/>
        <end position="163"/>
    </location>
</feature>
<evidence type="ECO:0000256" key="5">
    <source>
        <dbReference type="PIRSR" id="PIRSR001060-2"/>
    </source>
</evidence>
<evidence type="ECO:0000256" key="1">
    <source>
        <dbReference type="ARBA" id="ARBA00003102"/>
    </source>
</evidence>
<dbReference type="PANTHER" id="PTHR22595:SF96">
    <property type="entry name" value="CHITINASE"/>
    <property type="match status" value="1"/>
</dbReference>
<dbReference type="Pfam" id="PF00182">
    <property type="entry name" value="Glyco_hydro_19"/>
    <property type="match status" value="1"/>
</dbReference>
<dbReference type="InterPro" id="IPR023346">
    <property type="entry name" value="Lysozyme-like_dom_sf"/>
</dbReference>
<organism evidence="8 9">
    <name type="scientific">Striga asiatica</name>
    <name type="common">Asiatic witchweed</name>
    <name type="synonym">Buchnera asiatica</name>
    <dbReference type="NCBI Taxonomy" id="4170"/>
    <lineage>
        <taxon>Eukaryota</taxon>
        <taxon>Viridiplantae</taxon>
        <taxon>Streptophyta</taxon>
        <taxon>Embryophyta</taxon>
        <taxon>Tracheophyta</taxon>
        <taxon>Spermatophyta</taxon>
        <taxon>Magnoliopsida</taxon>
        <taxon>eudicotyledons</taxon>
        <taxon>Gunneridae</taxon>
        <taxon>Pentapetalae</taxon>
        <taxon>asterids</taxon>
        <taxon>lamiids</taxon>
        <taxon>Lamiales</taxon>
        <taxon>Orobanchaceae</taxon>
        <taxon>Buchnereae</taxon>
        <taxon>Striga</taxon>
    </lineage>
</organism>
<feature type="signal peptide" evidence="6">
    <location>
        <begin position="1"/>
        <end position="19"/>
    </location>
</feature>
<accession>A0A5A7PZ20</accession>
<dbReference type="GO" id="GO:0006032">
    <property type="term" value="P:chitin catabolic process"/>
    <property type="evidence" value="ECO:0007669"/>
    <property type="project" value="UniProtKB-KW"/>
</dbReference>
<keyword evidence="3" id="KW-0119">Carbohydrate metabolism</keyword>
<keyword evidence="6" id="KW-0732">Signal</keyword>
<dbReference type="InterPro" id="IPR016283">
    <property type="entry name" value="Glyco_hydro_19"/>
</dbReference>
<evidence type="ECO:0000256" key="4">
    <source>
        <dbReference type="ARBA" id="ARBA00023157"/>
    </source>
</evidence>
<dbReference type="SUPFAM" id="SSF53955">
    <property type="entry name" value="Lysozyme-like"/>
    <property type="match status" value="1"/>
</dbReference>
<dbReference type="EMBL" id="BKCP01005417">
    <property type="protein sequence ID" value="GER38024.1"/>
    <property type="molecule type" value="Genomic_DNA"/>
</dbReference>
<feature type="disulfide bond" evidence="5">
    <location>
        <begin position="276"/>
        <end position="312"/>
    </location>
</feature>